<dbReference type="RefSeq" id="WP_183325015.1">
    <property type="nucleotide sequence ID" value="NZ_JACHXP010000006.1"/>
</dbReference>
<dbReference type="Proteomes" id="UP000547614">
    <property type="component" value="Unassembled WGS sequence"/>
</dbReference>
<dbReference type="AlphaFoldDB" id="A0A839V8F8"/>
<evidence type="ECO:0000313" key="2">
    <source>
        <dbReference type="Proteomes" id="UP000547614"/>
    </source>
</evidence>
<comment type="caution">
    <text evidence="1">The sequence shown here is derived from an EMBL/GenBank/DDBJ whole genome shotgun (WGS) entry which is preliminary data.</text>
</comment>
<sequence length="57" mass="5918">MTDDSSPDIPVPSLPLALTPFVPTIARLGVQSVSFDAFTPPIPLAIGVGITTQVEAR</sequence>
<dbReference type="EMBL" id="JACHXP010000006">
    <property type="protein sequence ID" value="MBB3190270.1"/>
    <property type="molecule type" value="Genomic_DNA"/>
</dbReference>
<evidence type="ECO:0000313" key="1">
    <source>
        <dbReference type="EMBL" id="MBB3190270.1"/>
    </source>
</evidence>
<proteinExistence type="predicted"/>
<protein>
    <submittedName>
        <fullName evidence="1">Uncharacterized protein</fullName>
    </submittedName>
</protein>
<accession>A0A839V8F8</accession>
<organism evidence="1 2">
    <name type="scientific">Halomonas cerina</name>
    <dbReference type="NCBI Taxonomy" id="447424"/>
    <lineage>
        <taxon>Bacteria</taxon>
        <taxon>Pseudomonadati</taxon>
        <taxon>Pseudomonadota</taxon>
        <taxon>Gammaproteobacteria</taxon>
        <taxon>Oceanospirillales</taxon>
        <taxon>Halomonadaceae</taxon>
        <taxon>Halomonas</taxon>
    </lineage>
</organism>
<name>A0A839V8F8_9GAMM</name>
<keyword evidence="2" id="KW-1185">Reference proteome</keyword>
<reference evidence="1 2" key="1">
    <citation type="submission" date="2020-08" db="EMBL/GenBank/DDBJ databases">
        <title>Genomic Encyclopedia of Type Strains, Phase III (KMG-III): the genomes of soil and plant-associated and newly described type strains.</title>
        <authorList>
            <person name="Whitman W."/>
        </authorList>
    </citation>
    <scope>NUCLEOTIDE SEQUENCE [LARGE SCALE GENOMIC DNA]</scope>
    <source>
        <strain evidence="1 2">CECT 7282</strain>
    </source>
</reference>
<gene>
    <name evidence="1" type="ORF">FHR94_001503</name>
</gene>